<reference evidence="5 6" key="1">
    <citation type="submission" date="2016-07" db="EMBL/GenBank/DDBJ databases">
        <title>Pervasive Adenine N6-methylation of Active Genes in Fungi.</title>
        <authorList>
            <consortium name="DOE Joint Genome Institute"/>
            <person name="Mondo S.J."/>
            <person name="Dannebaum R.O."/>
            <person name="Kuo R.C."/>
            <person name="Labutti K."/>
            <person name="Haridas S."/>
            <person name="Kuo A."/>
            <person name="Salamov A."/>
            <person name="Ahrendt S.R."/>
            <person name="Lipzen A."/>
            <person name="Sullivan W."/>
            <person name="Andreopoulos W.B."/>
            <person name="Clum A."/>
            <person name="Lindquist E."/>
            <person name="Daum C."/>
            <person name="Ramamoorthy G.K."/>
            <person name="Gryganskyi A."/>
            <person name="Culley D."/>
            <person name="Magnuson J.K."/>
            <person name="James T.Y."/>
            <person name="O'Malley M.A."/>
            <person name="Stajich J.E."/>
            <person name="Spatafora J.W."/>
            <person name="Visel A."/>
            <person name="Grigoriev I.V."/>
        </authorList>
    </citation>
    <scope>NUCLEOTIDE SEQUENCE [LARGE SCALE GENOMIC DNA]</scope>
    <source>
        <strain evidence="5 6">JEL800</strain>
    </source>
</reference>
<feature type="transmembrane region" description="Helical" evidence="3">
    <location>
        <begin position="96"/>
        <end position="116"/>
    </location>
</feature>
<comment type="similarity">
    <text evidence="2">Belongs to the major facilitator superfamily. Monocarboxylate porter (TC 2.A.1.13) family.</text>
</comment>
<dbReference type="PANTHER" id="PTHR11360:SF284">
    <property type="entry name" value="EG:103B4.3 PROTEIN-RELATED"/>
    <property type="match status" value="1"/>
</dbReference>
<dbReference type="PROSITE" id="PS50850">
    <property type="entry name" value="MFS"/>
    <property type="match status" value="1"/>
</dbReference>
<keyword evidence="3" id="KW-0472">Membrane</keyword>
<feature type="transmembrane region" description="Helical" evidence="3">
    <location>
        <begin position="6"/>
        <end position="28"/>
    </location>
</feature>
<dbReference type="InterPro" id="IPR050327">
    <property type="entry name" value="Proton-linked_MCT"/>
</dbReference>
<evidence type="ECO:0000256" key="2">
    <source>
        <dbReference type="ARBA" id="ARBA00006727"/>
    </source>
</evidence>
<feature type="transmembrane region" description="Helical" evidence="3">
    <location>
        <begin position="231"/>
        <end position="251"/>
    </location>
</feature>
<feature type="non-terminal residue" evidence="5">
    <location>
        <position position="1"/>
    </location>
</feature>
<comment type="subcellular location">
    <subcellularLocation>
        <location evidence="1">Membrane</location>
        <topology evidence="1">Multi-pass membrane protein</topology>
    </subcellularLocation>
</comment>
<name>A0A1Y2BXU6_9FUNG</name>
<dbReference type="Gene3D" id="1.20.1250.20">
    <property type="entry name" value="MFS general substrate transporter like domains"/>
    <property type="match status" value="2"/>
</dbReference>
<dbReference type="InterPro" id="IPR020846">
    <property type="entry name" value="MFS_dom"/>
</dbReference>
<dbReference type="GO" id="GO:0022857">
    <property type="term" value="F:transmembrane transporter activity"/>
    <property type="evidence" value="ECO:0007669"/>
    <property type="project" value="InterPro"/>
</dbReference>
<dbReference type="PANTHER" id="PTHR11360">
    <property type="entry name" value="MONOCARBOXYLATE TRANSPORTER"/>
    <property type="match status" value="1"/>
</dbReference>
<evidence type="ECO:0000256" key="3">
    <source>
        <dbReference type="SAM" id="Phobius"/>
    </source>
</evidence>
<organism evidence="5 6">
    <name type="scientific">Rhizoclosmatium globosum</name>
    <dbReference type="NCBI Taxonomy" id="329046"/>
    <lineage>
        <taxon>Eukaryota</taxon>
        <taxon>Fungi</taxon>
        <taxon>Fungi incertae sedis</taxon>
        <taxon>Chytridiomycota</taxon>
        <taxon>Chytridiomycota incertae sedis</taxon>
        <taxon>Chytridiomycetes</taxon>
        <taxon>Chytridiales</taxon>
        <taxon>Chytriomycetaceae</taxon>
        <taxon>Rhizoclosmatium</taxon>
    </lineage>
</organism>
<dbReference type="InterPro" id="IPR011701">
    <property type="entry name" value="MFS"/>
</dbReference>
<protein>
    <submittedName>
        <fullName evidence="5">MFS general substrate transporter</fullName>
    </submittedName>
</protein>
<gene>
    <name evidence="5" type="ORF">BCR33DRAFT_653271</name>
</gene>
<dbReference type="OrthoDB" id="2213137at2759"/>
<feature type="domain" description="Major facilitator superfamily (MFS) profile" evidence="4">
    <location>
        <begin position="1"/>
        <end position="325"/>
    </location>
</feature>
<dbReference type="InterPro" id="IPR036259">
    <property type="entry name" value="MFS_trans_sf"/>
</dbReference>
<feature type="transmembrane region" description="Helical" evidence="3">
    <location>
        <begin position="128"/>
        <end position="148"/>
    </location>
</feature>
<proteinExistence type="inferred from homology"/>
<sequence>ELKVGSAAQVAILGSLNISIMDLISFIPSFLAERYGYPIVIAFGAFLLSLGVFLSSFTTSLPYLICTQGLLFGIGASFVYFPSVSLPAQYFLRRRGFAMGVSVSGSAVGGLVFSQLAGKLLESIGLAWTLRVTAVICFVVPMMAFAPFMKSRIPTSKALPTFTFLKRGLFYTLLLVTLFNNAGEFIPLDFLPVYGQQRLGLSFEDGAIVMTFVKGFNFMGRIAMGYLGDKIGVSNALVLCTWMIAASLFSWLVAYNFVTLCVVGSLVGFSFGGYWALYPALLSQVFAKDGSFITVISVVYTVAAVWTFSCPPISGLIEEHYGLDA</sequence>
<feature type="transmembrane region" description="Helical" evidence="3">
    <location>
        <begin position="35"/>
        <end position="55"/>
    </location>
</feature>
<evidence type="ECO:0000313" key="6">
    <source>
        <dbReference type="Proteomes" id="UP000193642"/>
    </source>
</evidence>
<comment type="caution">
    <text evidence="5">The sequence shown here is derived from an EMBL/GenBank/DDBJ whole genome shotgun (WGS) entry which is preliminary data.</text>
</comment>
<keyword evidence="6" id="KW-1185">Reference proteome</keyword>
<dbReference type="Proteomes" id="UP000193642">
    <property type="component" value="Unassembled WGS sequence"/>
</dbReference>
<feature type="transmembrane region" description="Helical" evidence="3">
    <location>
        <begin position="257"/>
        <end position="278"/>
    </location>
</feature>
<feature type="transmembrane region" description="Helical" evidence="3">
    <location>
        <begin position="61"/>
        <end position="84"/>
    </location>
</feature>
<evidence type="ECO:0000313" key="5">
    <source>
        <dbReference type="EMBL" id="ORY39583.1"/>
    </source>
</evidence>
<feature type="transmembrane region" description="Helical" evidence="3">
    <location>
        <begin position="168"/>
        <end position="186"/>
    </location>
</feature>
<keyword evidence="3" id="KW-1133">Transmembrane helix</keyword>
<dbReference type="GO" id="GO:0016020">
    <property type="term" value="C:membrane"/>
    <property type="evidence" value="ECO:0007669"/>
    <property type="project" value="UniProtKB-SubCell"/>
</dbReference>
<keyword evidence="3" id="KW-0812">Transmembrane</keyword>
<dbReference type="SUPFAM" id="SSF103473">
    <property type="entry name" value="MFS general substrate transporter"/>
    <property type="match status" value="1"/>
</dbReference>
<dbReference type="EMBL" id="MCGO01000039">
    <property type="protein sequence ID" value="ORY39583.1"/>
    <property type="molecule type" value="Genomic_DNA"/>
</dbReference>
<dbReference type="AlphaFoldDB" id="A0A1Y2BXU6"/>
<evidence type="ECO:0000259" key="4">
    <source>
        <dbReference type="PROSITE" id="PS50850"/>
    </source>
</evidence>
<feature type="transmembrane region" description="Helical" evidence="3">
    <location>
        <begin position="290"/>
        <end position="308"/>
    </location>
</feature>
<feature type="transmembrane region" description="Helical" evidence="3">
    <location>
        <begin position="206"/>
        <end position="224"/>
    </location>
</feature>
<dbReference type="Pfam" id="PF07690">
    <property type="entry name" value="MFS_1"/>
    <property type="match status" value="1"/>
</dbReference>
<evidence type="ECO:0000256" key="1">
    <source>
        <dbReference type="ARBA" id="ARBA00004141"/>
    </source>
</evidence>
<accession>A0A1Y2BXU6</accession>
<feature type="non-terminal residue" evidence="5">
    <location>
        <position position="325"/>
    </location>
</feature>